<keyword evidence="1" id="KW-0732">Signal</keyword>
<evidence type="ECO:0000313" key="3">
    <source>
        <dbReference type="EMBL" id="GGA39422.1"/>
    </source>
</evidence>
<feature type="chain" id="PRO_5047125291" evidence="1">
    <location>
        <begin position="31"/>
        <end position="235"/>
    </location>
</feature>
<comment type="caution">
    <text evidence="3">The sequence shown here is derived from an EMBL/GenBank/DDBJ whole genome shotgun (WGS) entry which is preliminary data.</text>
</comment>
<evidence type="ECO:0000256" key="1">
    <source>
        <dbReference type="SAM" id="SignalP"/>
    </source>
</evidence>
<protein>
    <submittedName>
        <fullName evidence="3">Polyisoprenoid-binding protein</fullName>
    </submittedName>
</protein>
<accession>A0ABQ1G9L7</accession>
<dbReference type="Proteomes" id="UP000620046">
    <property type="component" value="Unassembled WGS sequence"/>
</dbReference>
<reference evidence="4" key="1">
    <citation type="journal article" date="2019" name="Int. J. Syst. Evol. Microbiol.">
        <title>The Global Catalogue of Microorganisms (GCM) 10K type strain sequencing project: providing services to taxonomists for standard genome sequencing and annotation.</title>
        <authorList>
            <consortium name="The Broad Institute Genomics Platform"/>
            <consortium name="The Broad Institute Genome Sequencing Center for Infectious Disease"/>
            <person name="Wu L."/>
            <person name="Ma J."/>
        </authorList>
    </citation>
    <scope>NUCLEOTIDE SEQUENCE [LARGE SCALE GENOMIC DNA]</scope>
    <source>
        <strain evidence="4">CGMCC 1.15439</strain>
    </source>
</reference>
<dbReference type="SUPFAM" id="SSF101874">
    <property type="entry name" value="YceI-like"/>
    <property type="match status" value="1"/>
</dbReference>
<dbReference type="SMART" id="SM00867">
    <property type="entry name" value="YceI"/>
    <property type="match status" value="1"/>
</dbReference>
<feature type="domain" description="Lipid/polyisoprenoid-binding YceI-like" evidence="2">
    <location>
        <begin position="49"/>
        <end position="223"/>
    </location>
</feature>
<dbReference type="Pfam" id="PF04264">
    <property type="entry name" value="YceI"/>
    <property type="match status" value="1"/>
</dbReference>
<evidence type="ECO:0000259" key="2">
    <source>
        <dbReference type="SMART" id="SM00867"/>
    </source>
</evidence>
<dbReference type="InterPro" id="IPR036761">
    <property type="entry name" value="TTHA0802/YceI-like_sf"/>
</dbReference>
<name>A0ABQ1G9L7_9GAMM</name>
<evidence type="ECO:0000313" key="4">
    <source>
        <dbReference type="Proteomes" id="UP000620046"/>
    </source>
</evidence>
<feature type="signal peptide" evidence="1">
    <location>
        <begin position="1"/>
        <end position="30"/>
    </location>
</feature>
<dbReference type="EMBL" id="BMJA01000002">
    <property type="protein sequence ID" value="GGA39422.1"/>
    <property type="molecule type" value="Genomic_DNA"/>
</dbReference>
<dbReference type="PANTHER" id="PTHR34406">
    <property type="entry name" value="PROTEIN YCEI"/>
    <property type="match status" value="1"/>
</dbReference>
<keyword evidence="4" id="KW-1185">Reference proteome</keyword>
<dbReference type="Gene3D" id="2.40.128.110">
    <property type="entry name" value="Lipid/polyisoprenoid-binding, YceI-like"/>
    <property type="match status" value="1"/>
</dbReference>
<proteinExistence type="predicted"/>
<gene>
    <name evidence="3" type="ORF">GCM10010981_30810</name>
</gene>
<dbReference type="PANTHER" id="PTHR34406:SF1">
    <property type="entry name" value="PROTEIN YCEI"/>
    <property type="match status" value="1"/>
</dbReference>
<dbReference type="InterPro" id="IPR007372">
    <property type="entry name" value="Lipid/polyisoprenoid-bd_YceI"/>
</dbReference>
<organism evidence="3 4">
    <name type="scientific">Dyella nitratireducens</name>
    <dbReference type="NCBI Taxonomy" id="1849580"/>
    <lineage>
        <taxon>Bacteria</taxon>
        <taxon>Pseudomonadati</taxon>
        <taxon>Pseudomonadota</taxon>
        <taxon>Gammaproteobacteria</taxon>
        <taxon>Lysobacterales</taxon>
        <taxon>Rhodanobacteraceae</taxon>
        <taxon>Dyella</taxon>
    </lineage>
</organism>
<sequence>MNNTIRTVFQPIAASAVAILLGVYCAASRAADTSAPPAMPPVTAPPAGVYHIDKAHASLQLRVSHMGFSTYTTRFSSFDATLTFDPDNIPASKLEATIESASLQMDAAPKMCLDIVKGPKLLDTAKFPKIVFRSDSIRMTGAKTFEISGTLDLHGVTRPLVLTASYNGGYGGIPNMDPHARIGFSAHGTFKRSDFDMGFGVPAPGSTMGVGDLIDVTIEAEFSGPALANTAGKSH</sequence>